<keyword evidence="2" id="KW-1185">Reference proteome</keyword>
<reference evidence="1 2" key="1">
    <citation type="journal article" date="2019" name="Sci. Rep.">
        <title>Orb-weaving spider Araneus ventricosus genome elucidates the spidroin gene catalogue.</title>
        <authorList>
            <person name="Kono N."/>
            <person name="Nakamura H."/>
            <person name="Ohtoshi R."/>
            <person name="Moran D.A.P."/>
            <person name="Shinohara A."/>
            <person name="Yoshida Y."/>
            <person name="Fujiwara M."/>
            <person name="Mori M."/>
            <person name="Tomita M."/>
            <person name="Arakawa K."/>
        </authorList>
    </citation>
    <scope>NUCLEOTIDE SEQUENCE [LARGE SCALE GENOMIC DNA]</scope>
</reference>
<dbReference type="InterPro" id="IPR011333">
    <property type="entry name" value="SKP1/BTB/POZ_sf"/>
</dbReference>
<dbReference type="OrthoDB" id="6420138at2759"/>
<accession>A0A4Y2HNK3</accession>
<proteinExistence type="predicted"/>
<name>A0A4Y2HNK3_ARAVE</name>
<dbReference type="Proteomes" id="UP000499080">
    <property type="component" value="Unassembled WGS sequence"/>
</dbReference>
<evidence type="ECO:0008006" key="3">
    <source>
        <dbReference type="Google" id="ProtNLM"/>
    </source>
</evidence>
<evidence type="ECO:0000313" key="1">
    <source>
        <dbReference type="EMBL" id="GBM66935.1"/>
    </source>
</evidence>
<comment type="caution">
    <text evidence="1">The sequence shown here is derived from an EMBL/GenBank/DDBJ whole genome shotgun (WGS) entry which is preliminary data.</text>
</comment>
<protein>
    <recommendedName>
        <fullName evidence="3">BTB domain-containing protein</fullName>
    </recommendedName>
</protein>
<dbReference type="Gene3D" id="3.30.710.10">
    <property type="entry name" value="Potassium Channel Kv1.1, Chain A"/>
    <property type="match status" value="1"/>
</dbReference>
<evidence type="ECO:0000313" key="2">
    <source>
        <dbReference type="Proteomes" id="UP000499080"/>
    </source>
</evidence>
<gene>
    <name evidence="1" type="ORF">AVEN_211289_1</name>
</gene>
<dbReference type="SUPFAM" id="SSF49599">
    <property type="entry name" value="TRAF domain-like"/>
    <property type="match status" value="1"/>
</dbReference>
<dbReference type="AlphaFoldDB" id="A0A4Y2HNK3"/>
<dbReference type="EMBL" id="BGPR01002053">
    <property type="protein sequence ID" value="GBM66935.1"/>
    <property type="molecule type" value="Genomic_DNA"/>
</dbReference>
<organism evidence="1 2">
    <name type="scientific">Araneus ventricosus</name>
    <name type="common">Orbweaver spider</name>
    <name type="synonym">Epeira ventricosa</name>
    <dbReference type="NCBI Taxonomy" id="182803"/>
    <lineage>
        <taxon>Eukaryota</taxon>
        <taxon>Metazoa</taxon>
        <taxon>Ecdysozoa</taxon>
        <taxon>Arthropoda</taxon>
        <taxon>Chelicerata</taxon>
        <taxon>Arachnida</taxon>
        <taxon>Araneae</taxon>
        <taxon>Araneomorphae</taxon>
        <taxon>Entelegynae</taxon>
        <taxon>Araneoidea</taxon>
        <taxon>Araneidae</taxon>
        <taxon>Araneus</taxon>
    </lineage>
</organism>
<dbReference type="SUPFAM" id="SSF54695">
    <property type="entry name" value="POZ domain"/>
    <property type="match status" value="1"/>
</dbReference>
<sequence length="404" mass="48226">MKKMEFEEWETVRRYTVNYSLQLRINFLKDVEKVFRFQTMKLRRYNQNFKFRFLVSVFPNGVNKETEGWLVVLRDVRIPKHEPRPRDYGILSHTVSVIDTEGNSRLPRSFVEIPSEEDERFPKYLERSLIFNRKDEFLSEGVLTVRCDIHFYINTIFSEGFIHRILKDFLSSIPQEFCYKNEAQTGDADDIYKRDPRDAFTVYDFTHRILTLPPSHESRRRFGIYSISSKESSFGSDSEEDMADILEHVWIFDTETVRFLVSLDELQDGVGARLLKASPVIRRMVNAPMKERLEKHIHFRDVSSRTFIIVLFFLEKGTLPASPNRDFLGVYKFSHFHEMEVLQRKCAEEMVKSVEFSTEELKRTADDYSDEYLTELLVSRWHEYEDSEQPRFRMYERLNSDSYI</sequence>